<dbReference type="AlphaFoldDB" id="A0A928TQR8"/>
<organism evidence="3 4">
    <name type="scientific">candidate division WWE3 bacterium</name>
    <dbReference type="NCBI Taxonomy" id="2053526"/>
    <lineage>
        <taxon>Bacteria</taxon>
        <taxon>Katanobacteria</taxon>
    </lineage>
</organism>
<protein>
    <submittedName>
        <fullName evidence="3">Dienelactone hydrolase family protein</fullName>
    </submittedName>
</protein>
<keyword evidence="1" id="KW-0732">Signal</keyword>
<feature type="chain" id="PRO_5036736590" evidence="1">
    <location>
        <begin position="29"/>
        <end position="270"/>
    </location>
</feature>
<evidence type="ECO:0000313" key="4">
    <source>
        <dbReference type="Proteomes" id="UP000710385"/>
    </source>
</evidence>
<dbReference type="PANTHER" id="PTHR46623:SF6">
    <property type="entry name" value="ALPHA_BETA-HYDROLASES SUPERFAMILY PROTEIN"/>
    <property type="match status" value="1"/>
</dbReference>
<keyword evidence="3" id="KW-0378">Hydrolase</keyword>
<dbReference type="InterPro" id="IPR029058">
    <property type="entry name" value="AB_hydrolase_fold"/>
</dbReference>
<proteinExistence type="predicted"/>
<sequence length="270" mass="29041">MKDIHFFSFAMAATLGAGCALFPSGPAAAPKPEQMTAEISAVLETIVQTPQVRGIYMIPADRPGKLPGVLVIHEWWGLNDQIKDEARSLAAEGYAVFAIDLYNGEVAADAVRAGELAGAVRNRPEAAERAMGAALDYLAAQPEVQGDRLASLGWCFGGGMSGIIGSAGDPRLRATVMYYGTPVTDAARLEKFKQPVLGIWGVEDQSIPVASVQSFESTLRRQGTSVDFFYYEGAGHAFANPTRGDAYRPDAASDAWQKTLDFLELHLRRD</sequence>
<dbReference type="PROSITE" id="PS51257">
    <property type="entry name" value="PROKAR_LIPOPROTEIN"/>
    <property type="match status" value="1"/>
</dbReference>
<dbReference type="PANTHER" id="PTHR46623">
    <property type="entry name" value="CARBOXYMETHYLENEBUTENOLIDASE-RELATED"/>
    <property type="match status" value="1"/>
</dbReference>
<evidence type="ECO:0000256" key="1">
    <source>
        <dbReference type="SAM" id="SignalP"/>
    </source>
</evidence>
<evidence type="ECO:0000259" key="2">
    <source>
        <dbReference type="Pfam" id="PF01738"/>
    </source>
</evidence>
<feature type="signal peptide" evidence="1">
    <location>
        <begin position="1"/>
        <end position="28"/>
    </location>
</feature>
<dbReference type="EMBL" id="JABTTY010000001">
    <property type="protein sequence ID" value="MBE7525366.1"/>
    <property type="molecule type" value="Genomic_DNA"/>
</dbReference>
<dbReference type="InterPro" id="IPR002925">
    <property type="entry name" value="Dienelactn_hydro"/>
</dbReference>
<dbReference type="Pfam" id="PF01738">
    <property type="entry name" value="DLH"/>
    <property type="match status" value="1"/>
</dbReference>
<reference evidence="3" key="1">
    <citation type="submission" date="2020-05" db="EMBL/GenBank/DDBJ databases">
        <title>High-Quality Genomes of Partial-Nitritation/Anammox System by Hierarchical Clustering Based Hybrid Assembly.</title>
        <authorList>
            <person name="Liu L."/>
            <person name="Wang Y."/>
            <person name="Che Y."/>
            <person name="Chen Y."/>
            <person name="Xia Y."/>
            <person name="Luo R."/>
            <person name="Cheng S.H."/>
            <person name="Zheng C."/>
            <person name="Zhang T."/>
        </authorList>
    </citation>
    <scope>NUCLEOTIDE SEQUENCE</scope>
    <source>
        <strain evidence="3">H1_PAT1</strain>
    </source>
</reference>
<accession>A0A928TQR8</accession>
<gene>
    <name evidence="3" type="ORF">HS096_03205</name>
</gene>
<dbReference type="Gene3D" id="3.40.50.1820">
    <property type="entry name" value="alpha/beta hydrolase"/>
    <property type="match status" value="1"/>
</dbReference>
<dbReference type="InterPro" id="IPR051049">
    <property type="entry name" value="Dienelactone_hydrolase-like"/>
</dbReference>
<evidence type="ECO:0000313" key="3">
    <source>
        <dbReference type="EMBL" id="MBE7525366.1"/>
    </source>
</evidence>
<name>A0A928TQR8_UNCKA</name>
<dbReference type="SUPFAM" id="SSF53474">
    <property type="entry name" value="alpha/beta-Hydrolases"/>
    <property type="match status" value="1"/>
</dbReference>
<feature type="domain" description="Dienelactone hydrolase" evidence="2">
    <location>
        <begin position="54"/>
        <end position="264"/>
    </location>
</feature>
<comment type="caution">
    <text evidence="3">The sequence shown here is derived from an EMBL/GenBank/DDBJ whole genome shotgun (WGS) entry which is preliminary data.</text>
</comment>
<dbReference type="GO" id="GO:0016787">
    <property type="term" value="F:hydrolase activity"/>
    <property type="evidence" value="ECO:0007669"/>
    <property type="project" value="UniProtKB-KW"/>
</dbReference>
<dbReference type="Proteomes" id="UP000710385">
    <property type="component" value="Unassembled WGS sequence"/>
</dbReference>